<reference evidence="7 8" key="1">
    <citation type="journal article" date="2024" name="Commun. Biol.">
        <title>Comparative genomic analysis of thermophilic fungi reveals convergent evolutionary adaptations and gene losses.</title>
        <authorList>
            <person name="Steindorff A.S."/>
            <person name="Aguilar-Pontes M.V."/>
            <person name="Robinson A.J."/>
            <person name="Andreopoulos B."/>
            <person name="LaButti K."/>
            <person name="Kuo A."/>
            <person name="Mondo S."/>
            <person name="Riley R."/>
            <person name="Otillar R."/>
            <person name="Haridas S."/>
            <person name="Lipzen A."/>
            <person name="Grimwood J."/>
            <person name="Schmutz J."/>
            <person name="Clum A."/>
            <person name="Reid I.D."/>
            <person name="Moisan M.C."/>
            <person name="Butler G."/>
            <person name="Nguyen T.T.M."/>
            <person name="Dewar K."/>
            <person name="Conant G."/>
            <person name="Drula E."/>
            <person name="Henrissat B."/>
            <person name="Hansel C."/>
            <person name="Singer S."/>
            <person name="Hutchinson M.I."/>
            <person name="de Vries R.P."/>
            <person name="Natvig D.O."/>
            <person name="Powell A.J."/>
            <person name="Tsang A."/>
            <person name="Grigoriev I.V."/>
        </authorList>
    </citation>
    <scope>NUCLEOTIDE SEQUENCE [LARGE SCALE GENOMIC DNA]</scope>
    <source>
        <strain evidence="7 8">ATCC 24622</strain>
    </source>
</reference>
<dbReference type="Proteomes" id="UP001586593">
    <property type="component" value="Unassembled WGS sequence"/>
</dbReference>
<gene>
    <name evidence="7" type="ORF">VTK73DRAFT_6641</name>
</gene>
<comment type="caution">
    <text evidence="7">The sequence shown here is derived from an EMBL/GenBank/DDBJ whole genome shotgun (WGS) entry which is preliminary data.</text>
</comment>
<evidence type="ECO:0000313" key="8">
    <source>
        <dbReference type="Proteomes" id="UP001586593"/>
    </source>
</evidence>
<dbReference type="PANTHER" id="PTHR23501:SF3">
    <property type="entry name" value="MAJOR FACILITATOR SUPERFAMILY (MFS) PROFILE DOMAIN-CONTAINING PROTEIN"/>
    <property type="match status" value="1"/>
</dbReference>
<feature type="region of interest" description="Disordered" evidence="5">
    <location>
        <begin position="1"/>
        <end position="59"/>
    </location>
</feature>
<dbReference type="EMBL" id="JAZHXJ010000380">
    <property type="protein sequence ID" value="KAL1862782.1"/>
    <property type="molecule type" value="Genomic_DNA"/>
</dbReference>
<accession>A0ABR3WIV8</accession>
<dbReference type="Gene3D" id="1.20.1250.20">
    <property type="entry name" value="MFS general substrate transporter like domains"/>
    <property type="match status" value="1"/>
</dbReference>
<evidence type="ECO:0000256" key="5">
    <source>
        <dbReference type="SAM" id="MobiDB-lite"/>
    </source>
</evidence>
<evidence type="ECO:0000256" key="4">
    <source>
        <dbReference type="ARBA" id="ARBA00023136"/>
    </source>
</evidence>
<evidence type="ECO:0000256" key="3">
    <source>
        <dbReference type="ARBA" id="ARBA00022989"/>
    </source>
</evidence>
<keyword evidence="8" id="KW-1185">Reference proteome</keyword>
<evidence type="ECO:0008006" key="9">
    <source>
        <dbReference type="Google" id="ProtNLM"/>
    </source>
</evidence>
<dbReference type="SUPFAM" id="SSF103473">
    <property type="entry name" value="MFS general substrate transporter"/>
    <property type="match status" value="1"/>
</dbReference>
<proteinExistence type="predicted"/>
<feature type="transmembrane region" description="Helical" evidence="6">
    <location>
        <begin position="80"/>
        <end position="98"/>
    </location>
</feature>
<protein>
    <recommendedName>
        <fullName evidence="9">Major facilitator superfamily (MFS) profile domain-containing protein</fullName>
    </recommendedName>
</protein>
<name>A0ABR3WIV8_9PEZI</name>
<keyword evidence="3 6" id="KW-1133">Transmembrane helix</keyword>
<keyword evidence="4 6" id="KW-0472">Membrane</keyword>
<evidence type="ECO:0000256" key="1">
    <source>
        <dbReference type="ARBA" id="ARBA00004141"/>
    </source>
</evidence>
<evidence type="ECO:0000313" key="7">
    <source>
        <dbReference type="EMBL" id="KAL1862782.1"/>
    </source>
</evidence>
<comment type="subcellular location">
    <subcellularLocation>
        <location evidence="1">Membrane</location>
        <topology evidence="1">Multi-pass membrane protein</topology>
    </subcellularLocation>
</comment>
<keyword evidence="2 6" id="KW-0812">Transmembrane</keyword>
<feature type="compositionally biased region" description="Basic and acidic residues" evidence="5">
    <location>
        <begin position="28"/>
        <end position="42"/>
    </location>
</feature>
<dbReference type="InterPro" id="IPR036259">
    <property type="entry name" value="MFS_trans_sf"/>
</dbReference>
<dbReference type="PANTHER" id="PTHR23501">
    <property type="entry name" value="MAJOR FACILITATOR SUPERFAMILY"/>
    <property type="match status" value="1"/>
</dbReference>
<organism evidence="7 8">
    <name type="scientific">Phialemonium thermophilum</name>
    <dbReference type="NCBI Taxonomy" id="223376"/>
    <lineage>
        <taxon>Eukaryota</taxon>
        <taxon>Fungi</taxon>
        <taxon>Dikarya</taxon>
        <taxon>Ascomycota</taxon>
        <taxon>Pezizomycotina</taxon>
        <taxon>Sordariomycetes</taxon>
        <taxon>Sordariomycetidae</taxon>
        <taxon>Cephalothecales</taxon>
        <taxon>Cephalothecaceae</taxon>
        <taxon>Phialemonium</taxon>
    </lineage>
</organism>
<sequence>MGFLDKLTKPKKAATAVDAKAPPQAQSEDGRAPSEKDNRPVEDVSANANAEKADDDSSDAGPVQLGVLGVEAAASVWSKWHLVAAYATIWFIYFITSIQEVVVRTLNPYVTSAFQLHSLTAATSIMSSIIGGLFKIPLAKLLDTWGRPEGLTLTLFLWVIGFIMMAACKNVETYAAAQVFSTVGCVPTTLPGLLDLFM</sequence>
<feature type="transmembrane region" description="Helical" evidence="6">
    <location>
        <begin position="118"/>
        <end position="138"/>
    </location>
</feature>
<feature type="transmembrane region" description="Helical" evidence="6">
    <location>
        <begin position="150"/>
        <end position="167"/>
    </location>
</feature>
<evidence type="ECO:0000256" key="2">
    <source>
        <dbReference type="ARBA" id="ARBA00022692"/>
    </source>
</evidence>
<evidence type="ECO:0000256" key="6">
    <source>
        <dbReference type="SAM" id="Phobius"/>
    </source>
</evidence>